<keyword evidence="2 5" id="KW-0812">Transmembrane</keyword>
<dbReference type="InterPro" id="IPR052860">
    <property type="entry name" value="NRL-GPCR1"/>
</dbReference>
<dbReference type="Pfam" id="PF10292">
    <property type="entry name" value="7TM_GPCR_Srab"/>
    <property type="match status" value="1"/>
</dbReference>
<comment type="subcellular location">
    <subcellularLocation>
        <location evidence="1">Membrane</location>
        <topology evidence="1">Multi-pass membrane protein</topology>
    </subcellularLocation>
</comment>
<feature type="transmembrane region" description="Helical" evidence="5">
    <location>
        <begin position="274"/>
        <end position="292"/>
    </location>
</feature>
<evidence type="ECO:0000256" key="5">
    <source>
        <dbReference type="SAM" id="Phobius"/>
    </source>
</evidence>
<evidence type="ECO:0000313" key="6">
    <source>
        <dbReference type="Proteomes" id="UP000095287"/>
    </source>
</evidence>
<feature type="transmembrane region" description="Helical" evidence="5">
    <location>
        <begin position="233"/>
        <end position="254"/>
    </location>
</feature>
<feature type="transmembrane region" description="Helical" evidence="5">
    <location>
        <begin position="20"/>
        <end position="36"/>
    </location>
</feature>
<evidence type="ECO:0000313" key="7">
    <source>
        <dbReference type="WBParaSite" id="L893_g4657.t1"/>
    </source>
</evidence>
<keyword evidence="3 5" id="KW-1133">Transmembrane helix</keyword>
<reference evidence="7" key="1">
    <citation type="submission" date="2016-11" db="UniProtKB">
        <authorList>
            <consortium name="WormBaseParasite"/>
        </authorList>
    </citation>
    <scope>IDENTIFICATION</scope>
</reference>
<proteinExistence type="predicted"/>
<feature type="transmembrane region" description="Helical" evidence="5">
    <location>
        <begin position="133"/>
        <end position="159"/>
    </location>
</feature>
<name>A0A1I8ADH0_9BILA</name>
<dbReference type="WBParaSite" id="L893_g4657.t1">
    <property type="protein sequence ID" value="L893_g4657.t1"/>
    <property type="gene ID" value="L893_g4657"/>
</dbReference>
<keyword evidence="6" id="KW-1185">Reference proteome</keyword>
<evidence type="ECO:0000256" key="1">
    <source>
        <dbReference type="ARBA" id="ARBA00004141"/>
    </source>
</evidence>
<evidence type="ECO:0000256" key="2">
    <source>
        <dbReference type="ARBA" id="ARBA00022692"/>
    </source>
</evidence>
<sequence length="355" mass="40083">MVTASVLHVLNDAFKLTESVLWISGVIGLIYLVRCFKKASLLHYNLKTILINYSIAIAVIGCGRLIMNADSFALSYGTGLPNPSCRVGFLLGKITFLAALLVGISCFFFFTIERTVATFIPKKYEQLKKTGKGAAFFIIYWLTCICASSALGLTFYMNSSHCDLQALANSALFLHANRDFLLCLATLGSFGNAVNVTLLFSLYKLNQKRRKKVAPCSINTRYQYTENILTMRFLIVVSVLNFFSASVVVILLIVHRYARNHELQKDEDIVFTEQYIQVIPAFYVNCYSFVCMRMHRPNKDQFLRDLRKIPCFRSIAPVPVPRVKAIDGTVLPSTNEGSLYFTYLALQWKVKAELE</sequence>
<keyword evidence="4 5" id="KW-0472">Membrane</keyword>
<accession>A0A1I8ADH0</accession>
<feature type="transmembrane region" description="Helical" evidence="5">
    <location>
        <begin position="179"/>
        <end position="203"/>
    </location>
</feature>
<dbReference type="InterPro" id="IPR019408">
    <property type="entry name" value="7TM_GPCR_serpentine_rcpt_Srab"/>
</dbReference>
<protein>
    <submittedName>
        <fullName evidence="7">G_PROTEIN_RECEP_F1_2 domain-containing protein</fullName>
    </submittedName>
</protein>
<organism evidence="6 7">
    <name type="scientific">Steinernema glaseri</name>
    <dbReference type="NCBI Taxonomy" id="37863"/>
    <lineage>
        <taxon>Eukaryota</taxon>
        <taxon>Metazoa</taxon>
        <taxon>Ecdysozoa</taxon>
        <taxon>Nematoda</taxon>
        <taxon>Chromadorea</taxon>
        <taxon>Rhabditida</taxon>
        <taxon>Tylenchina</taxon>
        <taxon>Panagrolaimomorpha</taxon>
        <taxon>Strongyloidoidea</taxon>
        <taxon>Steinernematidae</taxon>
        <taxon>Steinernema</taxon>
    </lineage>
</organism>
<feature type="transmembrane region" description="Helical" evidence="5">
    <location>
        <begin position="87"/>
        <end position="112"/>
    </location>
</feature>
<dbReference type="Proteomes" id="UP000095287">
    <property type="component" value="Unplaced"/>
</dbReference>
<dbReference type="PANTHER" id="PTHR47521:SF7">
    <property type="entry name" value="SERPENTINE RECEPTOR CLASS EPSILON-6"/>
    <property type="match status" value="1"/>
</dbReference>
<dbReference type="AlphaFoldDB" id="A0A1I8ADH0"/>
<evidence type="ECO:0000256" key="3">
    <source>
        <dbReference type="ARBA" id="ARBA00022989"/>
    </source>
</evidence>
<feature type="transmembrane region" description="Helical" evidence="5">
    <location>
        <begin position="48"/>
        <end position="67"/>
    </location>
</feature>
<dbReference type="GO" id="GO:0016020">
    <property type="term" value="C:membrane"/>
    <property type="evidence" value="ECO:0007669"/>
    <property type="project" value="UniProtKB-SubCell"/>
</dbReference>
<dbReference type="PANTHER" id="PTHR47521">
    <property type="entry name" value="SERPENTINE RECEPTOR, CLASS E (EPSILON)-RELATED"/>
    <property type="match status" value="1"/>
</dbReference>
<evidence type="ECO:0000256" key="4">
    <source>
        <dbReference type="ARBA" id="ARBA00023136"/>
    </source>
</evidence>